<dbReference type="GO" id="GO:0005829">
    <property type="term" value="C:cytosol"/>
    <property type="evidence" value="ECO:0007669"/>
    <property type="project" value="TreeGrafter"/>
</dbReference>
<dbReference type="AlphaFoldDB" id="A0A6N3F0A8"/>
<evidence type="ECO:0000256" key="6">
    <source>
        <dbReference type="ARBA" id="ARBA00013647"/>
    </source>
</evidence>
<dbReference type="Pfam" id="PF03070">
    <property type="entry name" value="TENA_THI-4"/>
    <property type="match status" value="1"/>
</dbReference>
<dbReference type="InterPro" id="IPR016084">
    <property type="entry name" value="Haem_Oase-like_multi-hlx"/>
</dbReference>
<sequence>MKFSDILFEDVKELWGKYLEHPFVKEIGEGTLDKEKFKKYLIQDYLYLKEYTKVFAMGLVKAESLSDMNLYYSSIKGILEDETEVHTNYLKYFGIDPSKVFDNRKEITTESYTSYMLSIGLKGNLKEIAMTILPCTWSYQFIGRSLYEKYKETLDGNFYKPWIEEYSSEEFEEGTEIWKDHINELCKDISEKEAENLREIFMKSSLYEMDFWDMAYKE</sequence>
<dbReference type="RefSeq" id="WP_156626925.1">
    <property type="nucleotide sequence ID" value="NZ_CACRTO010000022.1"/>
</dbReference>
<keyword evidence="7 9" id="KW-0784">Thiamine biosynthesis</keyword>
<comment type="subunit">
    <text evidence="4">Homotetramer.</text>
</comment>
<comment type="pathway">
    <text evidence="2 9">Cofactor biosynthesis; thiamine diphosphate biosynthesis.</text>
</comment>
<dbReference type="EC" id="3.5.99.2" evidence="5 9"/>
<comment type="function">
    <text evidence="9">Catalyzes an amino-pyrimidine hydrolysis reaction at the C5' of the pyrimidine moiety of thiamine compounds, a reaction that is part of a thiamine salvage pathway.</text>
</comment>
<dbReference type="SUPFAM" id="SSF48613">
    <property type="entry name" value="Heme oxygenase-like"/>
    <property type="match status" value="1"/>
</dbReference>
<dbReference type="UniPathway" id="UPA00060"/>
<name>A0A6N3F0A8_9CLOT</name>
<organism evidence="11">
    <name type="scientific">Clostridium tertium</name>
    <dbReference type="NCBI Taxonomy" id="1559"/>
    <lineage>
        <taxon>Bacteria</taxon>
        <taxon>Bacillati</taxon>
        <taxon>Bacillota</taxon>
        <taxon>Clostridia</taxon>
        <taxon>Eubacteriales</taxon>
        <taxon>Clostridiaceae</taxon>
        <taxon>Clostridium</taxon>
    </lineage>
</organism>
<proteinExistence type="inferred from homology"/>
<dbReference type="Gene3D" id="1.20.910.10">
    <property type="entry name" value="Heme oxygenase-like"/>
    <property type="match status" value="1"/>
</dbReference>
<evidence type="ECO:0000256" key="4">
    <source>
        <dbReference type="ARBA" id="ARBA00011881"/>
    </source>
</evidence>
<dbReference type="NCBIfam" id="TIGR04306">
    <property type="entry name" value="salvage_TenA"/>
    <property type="match status" value="1"/>
</dbReference>
<dbReference type="InterPro" id="IPR050967">
    <property type="entry name" value="Thiamine_Salvage_TenA"/>
</dbReference>
<evidence type="ECO:0000256" key="5">
    <source>
        <dbReference type="ARBA" id="ARBA00012684"/>
    </source>
</evidence>
<dbReference type="InterPro" id="IPR027574">
    <property type="entry name" value="Thiaminase_II"/>
</dbReference>
<evidence type="ECO:0000259" key="10">
    <source>
        <dbReference type="Pfam" id="PF03070"/>
    </source>
</evidence>
<comment type="similarity">
    <text evidence="3 9">Belongs to the TenA family.</text>
</comment>
<dbReference type="PANTHER" id="PTHR43198:SF2">
    <property type="entry name" value="SI:CH1073-67J19.1-RELATED"/>
    <property type="match status" value="1"/>
</dbReference>
<evidence type="ECO:0000256" key="3">
    <source>
        <dbReference type="ARBA" id="ARBA00010264"/>
    </source>
</evidence>
<evidence type="ECO:0000256" key="7">
    <source>
        <dbReference type="ARBA" id="ARBA00022977"/>
    </source>
</evidence>
<dbReference type="GO" id="GO:0009228">
    <property type="term" value="P:thiamine biosynthetic process"/>
    <property type="evidence" value="ECO:0007669"/>
    <property type="project" value="UniProtKB-KW"/>
</dbReference>
<evidence type="ECO:0000256" key="8">
    <source>
        <dbReference type="ARBA" id="ARBA00048337"/>
    </source>
</evidence>
<comment type="catalytic activity">
    <reaction evidence="1 9">
        <text>4-amino-5-aminomethyl-2-methylpyrimidine + H2O = 4-amino-5-hydroxymethyl-2-methylpyrimidine + NH4(+)</text>
        <dbReference type="Rhea" id="RHEA:31799"/>
        <dbReference type="ChEBI" id="CHEBI:15377"/>
        <dbReference type="ChEBI" id="CHEBI:16892"/>
        <dbReference type="ChEBI" id="CHEBI:28938"/>
        <dbReference type="ChEBI" id="CHEBI:63416"/>
        <dbReference type="EC" id="3.5.99.2"/>
    </reaction>
</comment>
<evidence type="ECO:0000256" key="2">
    <source>
        <dbReference type="ARBA" id="ARBA00004948"/>
    </source>
</evidence>
<dbReference type="InterPro" id="IPR004305">
    <property type="entry name" value="Thiaminase-2/PQQC"/>
</dbReference>
<gene>
    <name evidence="11" type="primary">tenA</name>
    <name evidence="11" type="ORF">CTLFYP3_02492</name>
</gene>
<keyword evidence="9 11" id="KW-0378">Hydrolase</keyword>
<evidence type="ECO:0000313" key="11">
    <source>
        <dbReference type="EMBL" id="VYU45399.1"/>
    </source>
</evidence>
<feature type="domain" description="Thiaminase-2/PQQC" evidence="10">
    <location>
        <begin position="10"/>
        <end position="217"/>
    </location>
</feature>
<comment type="catalytic activity">
    <reaction evidence="8 9">
        <text>thiamine + H2O = 5-(2-hydroxyethyl)-4-methylthiazole + 4-amino-5-hydroxymethyl-2-methylpyrimidine + H(+)</text>
        <dbReference type="Rhea" id="RHEA:17509"/>
        <dbReference type="ChEBI" id="CHEBI:15377"/>
        <dbReference type="ChEBI" id="CHEBI:15378"/>
        <dbReference type="ChEBI" id="CHEBI:16892"/>
        <dbReference type="ChEBI" id="CHEBI:17957"/>
        <dbReference type="ChEBI" id="CHEBI:18385"/>
        <dbReference type="EC" id="3.5.99.2"/>
    </reaction>
</comment>
<accession>A0A6N3F0A8</accession>
<dbReference type="GO" id="GO:0050334">
    <property type="term" value="F:thiaminase activity"/>
    <property type="evidence" value="ECO:0007669"/>
    <property type="project" value="UniProtKB-EC"/>
</dbReference>
<protein>
    <recommendedName>
        <fullName evidence="6 9">Aminopyrimidine aminohydrolase</fullName>
        <ecNumber evidence="5 9">3.5.99.2</ecNumber>
    </recommendedName>
</protein>
<dbReference type="EMBL" id="CACRTO010000022">
    <property type="protein sequence ID" value="VYU45399.1"/>
    <property type="molecule type" value="Genomic_DNA"/>
</dbReference>
<dbReference type="GO" id="GO:0009229">
    <property type="term" value="P:thiamine diphosphate biosynthetic process"/>
    <property type="evidence" value="ECO:0007669"/>
    <property type="project" value="UniProtKB-UniPathway"/>
</dbReference>
<evidence type="ECO:0000256" key="1">
    <source>
        <dbReference type="ARBA" id="ARBA00001881"/>
    </source>
</evidence>
<reference evidence="11" key="1">
    <citation type="submission" date="2019-11" db="EMBL/GenBank/DDBJ databases">
        <authorList>
            <person name="Feng L."/>
        </authorList>
    </citation>
    <scope>NUCLEOTIDE SEQUENCE</scope>
    <source>
        <strain evidence="11">CTertiumLFYP3</strain>
    </source>
</reference>
<dbReference type="PANTHER" id="PTHR43198">
    <property type="entry name" value="BIFUNCTIONAL TH2 PROTEIN"/>
    <property type="match status" value="1"/>
</dbReference>
<evidence type="ECO:0000256" key="9">
    <source>
        <dbReference type="RuleBase" id="RU363093"/>
    </source>
</evidence>